<reference evidence="1 2" key="1">
    <citation type="journal article" date="2023" name="Int. J. Mol. Sci.">
        <title>De Novo Assembly and Annotation of 11 Diverse Shrub Willow (Salix) Genomes Reveals Novel Gene Organization in Sex-Linked Regions.</title>
        <authorList>
            <person name="Hyden B."/>
            <person name="Feng K."/>
            <person name="Yates T.B."/>
            <person name="Jawdy S."/>
            <person name="Cereghino C."/>
            <person name="Smart L.B."/>
            <person name="Muchero W."/>
        </authorList>
    </citation>
    <scope>NUCLEOTIDE SEQUENCE [LARGE SCALE GENOMIC DNA]</scope>
    <source>
        <tissue evidence="1">Shoot tip</tissue>
    </source>
</reference>
<dbReference type="EMBL" id="JAPFFJ010000008">
    <property type="protein sequence ID" value="KAJ6420578.1"/>
    <property type="molecule type" value="Genomic_DNA"/>
</dbReference>
<comment type="caution">
    <text evidence="1">The sequence shown here is derived from an EMBL/GenBank/DDBJ whole genome shotgun (WGS) entry which is preliminary data.</text>
</comment>
<dbReference type="Proteomes" id="UP001162972">
    <property type="component" value="Chromosome 17"/>
</dbReference>
<protein>
    <submittedName>
        <fullName evidence="1">Uncharacterized protein</fullName>
    </submittedName>
</protein>
<accession>A0AAD6KBN6</accession>
<dbReference type="AlphaFoldDB" id="A0AAD6KBN6"/>
<sequence>MSDAEVSGHVEGTKRLFVERTENYGIPQLERLYTRIMKGIFKTEHKEGVEDDGPKHSILRFLVVDVKSGFSFQCKKN</sequence>
<proteinExistence type="predicted"/>
<organism evidence="1 2">
    <name type="scientific">Salix udensis</name>
    <dbReference type="NCBI Taxonomy" id="889485"/>
    <lineage>
        <taxon>Eukaryota</taxon>
        <taxon>Viridiplantae</taxon>
        <taxon>Streptophyta</taxon>
        <taxon>Embryophyta</taxon>
        <taxon>Tracheophyta</taxon>
        <taxon>Spermatophyta</taxon>
        <taxon>Magnoliopsida</taxon>
        <taxon>eudicotyledons</taxon>
        <taxon>Gunneridae</taxon>
        <taxon>Pentapetalae</taxon>
        <taxon>rosids</taxon>
        <taxon>fabids</taxon>
        <taxon>Malpighiales</taxon>
        <taxon>Salicaceae</taxon>
        <taxon>Saliceae</taxon>
        <taxon>Salix</taxon>
    </lineage>
</organism>
<keyword evidence="2" id="KW-1185">Reference proteome</keyword>
<gene>
    <name evidence="1" type="ORF">OIU84_028008</name>
</gene>
<evidence type="ECO:0000313" key="1">
    <source>
        <dbReference type="EMBL" id="KAJ6420578.1"/>
    </source>
</evidence>
<name>A0AAD6KBN6_9ROSI</name>
<evidence type="ECO:0000313" key="2">
    <source>
        <dbReference type="Proteomes" id="UP001162972"/>
    </source>
</evidence>